<reference evidence="1 2" key="1">
    <citation type="submission" date="2022-04" db="EMBL/GenBank/DDBJ databases">
        <title>Mechanism of arsenic methylation and mitigation arsenic toxicity by Bacillus sp. LH14 from an Arsenic-Contaminated Paddy Soil.</title>
        <authorList>
            <person name="Wang D."/>
        </authorList>
    </citation>
    <scope>NUCLEOTIDE SEQUENCE [LARGE SCALE GENOMIC DNA]</scope>
    <source>
        <strain evidence="1 2">LH14</strain>
    </source>
</reference>
<dbReference type="EMBL" id="CP096034">
    <property type="protein sequence ID" value="UPM52440.1"/>
    <property type="molecule type" value="Genomic_DNA"/>
</dbReference>
<name>A0ABY4JF12_9BACI</name>
<evidence type="ECO:0000313" key="2">
    <source>
        <dbReference type="Proteomes" id="UP000830639"/>
    </source>
</evidence>
<evidence type="ECO:0000313" key="1">
    <source>
        <dbReference type="EMBL" id="UPM52440.1"/>
    </source>
</evidence>
<dbReference type="RefSeq" id="WP_248265813.1">
    <property type="nucleotide sequence ID" value="NZ_CP096034.1"/>
</dbReference>
<gene>
    <name evidence="1" type="ORF">MY490_11345</name>
</gene>
<accession>A0ABY4JF12</accession>
<proteinExistence type="predicted"/>
<keyword evidence="2" id="KW-1185">Reference proteome</keyword>
<organism evidence="1 2">
    <name type="scientific">Gottfriedia acidiceleris</name>
    <dbReference type="NCBI Taxonomy" id="371036"/>
    <lineage>
        <taxon>Bacteria</taxon>
        <taxon>Bacillati</taxon>
        <taxon>Bacillota</taxon>
        <taxon>Bacilli</taxon>
        <taxon>Bacillales</taxon>
        <taxon>Bacillaceae</taxon>
        <taxon>Gottfriedia</taxon>
    </lineage>
</organism>
<protein>
    <submittedName>
        <fullName evidence="1">Uncharacterized protein</fullName>
    </submittedName>
</protein>
<dbReference type="Proteomes" id="UP000830639">
    <property type="component" value="Chromosome"/>
</dbReference>
<sequence length="174" mass="20684">MKYYTTNDEMILDFLNEAYSARIDEPCIDVPIFELADLVARSIPKDVTINVKKELDNLSDTDFEIERSDEDFVTIRIKQWMPQQFYGGLFNLPYYSEAKKEVIEESKELTLEEYEETDNNYFILTYTFCQNSDLTISEIQRIVENVFDEVENMIFSKLILLAQEQQKEIFFKNK</sequence>